<name>A0ABT0RYA0_9SPHN</name>
<keyword evidence="4 5" id="KW-0472">Membrane</keyword>
<evidence type="ECO:0000313" key="8">
    <source>
        <dbReference type="Proteomes" id="UP001165342"/>
    </source>
</evidence>
<evidence type="ECO:0000256" key="2">
    <source>
        <dbReference type="ARBA" id="ARBA00022692"/>
    </source>
</evidence>
<comment type="subcellular location">
    <subcellularLocation>
        <location evidence="1">Membrane</location>
        <topology evidence="1">Single-pass membrane protein</topology>
    </subcellularLocation>
</comment>
<keyword evidence="2 5" id="KW-0812">Transmembrane</keyword>
<comment type="caution">
    <text evidence="7">The sequence shown here is derived from an EMBL/GenBank/DDBJ whole genome shotgun (WGS) entry which is preliminary data.</text>
</comment>
<evidence type="ECO:0000256" key="1">
    <source>
        <dbReference type="ARBA" id="ARBA00004167"/>
    </source>
</evidence>
<gene>
    <name evidence="7" type="ORF">LZ538_00775</name>
</gene>
<organism evidence="7 8">
    <name type="scientific">Sphingomonas hankyongi</name>
    <dbReference type="NCBI Taxonomy" id="2908209"/>
    <lineage>
        <taxon>Bacteria</taxon>
        <taxon>Pseudomonadati</taxon>
        <taxon>Pseudomonadota</taxon>
        <taxon>Alphaproteobacteria</taxon>
        <taxon>Sphingomonadales</taxon>
        <taxon>Sphingomonadaceae</taxon>
        <taxon>Sphingomonas</taxon>
    </lineage>
</organism>
<dbReference type="PANTHER" id="PTHR36985">
    <property type="entry name" value="TRANSLOCATION AND ASSEMBLY MODULE SUBUNIT TAMB"/>
    <property type="match status" value="1"/>
</dbReference>
<keyword evidence="8" id="KW-1185">Reference proteome</keyword>
<feature type="domain" description="Translocation and assembly module TamB C-terminal" evidence="6">
    <location>
        <begin position="1046"/>
        <end position="1383"/>
    </location>
</feature>
<dbReference type="InterPro" id="IPR007452">
    <property type="entry name" value="TamB_C"/>
</dbReference>
<dbReference type="Proteomes" id="UP001165342">
    <property type="component" value="Unassembled WGS sequence"/>
</dbReference>
<sequence>MSEAVLPSDSAPPPRRIRSDWPRRLLNELLALFIALLLLLAIGLVLLDTAPGHRFIVDRISRLETASGLKIRIGRIEGSIFGKSQLKGVTVSDSRGVFLTSPNIKLDWAPGAWLYNSLHVDSVTADHMTLVRLPKLKPTGRRGPILPGFDIHIGDLRVNRLDIGPGVSGQARSGRLWGKADVRSGRALVELNAALNNGGDRIALRLDSEPDRGKFDIGARVISPANGVVPALFGTRRAIDLSIGGNGDWSRWRGIASLNLSGRPTARLALGVDSGRYRLQGKIAPAQFLRGKLARLATPVVNVRGDATLANRNLDGQLALSSPSLRAVARGAIDLAGNEYRHMRLGLDLLKPSSLFPNMTGRNVRMVWTLDGPFATATYSYRLTSPDVKFDNTGFVDVRAEGRGRFAPWPMRVPLRLQARAITGIGDIGGAILANPRLDGWLTITPKLVRGENLRLTSAKISGKLSLLIDLVNGRFEVLLSGAMSRYFIPGLGIVDVVTDLKVVPGPGGKGSRVVGTGKAWVRRLDNSFFREMTGGLPRLETNLERGNDGVVHFSNLQLYSPALRLSGSGQRFRDGTFHIVASGRQSNYGPLTMTLDGHIERPRVELLLERPNEALGIRAMHLLLMPTAAGFDYRANGDSKLGPFTSNGRILLPKGGQTVISIASLDAGGAHASGDLRSDPGGFTGRLTLAGGSLGGTLDFSPTAGAQRIEAHLVANGATFPDFAVRAGRADGTIIVADERTTIDGSVDARGIEAGGLSLARLTANAKLVNGAGQVRAAFAGRRGAAFSFSTLADVSPDTIRLTGGGRIGTEPLQLRQAAVLTRSGDGWALAPTGLTFAGGTAIVSGRSGSRPEVHAQVQAMPLEILDIGWPNLDLRGSASGRVDYAWKGNRNGRLDLKVRGLSRAGLVLASKPIDMGIAAVVNGNQAALRAVAASDGAVVGRAQARFAPMGSGPLLAELMGAPLFAQLRYNGPADTLWRLSGTEIFDLSGPLSVGADIGGRLTAPVIRGSLRTQNARLESAVTGMVIDQLATQARFSGPQLIFSQMSGRTSGGGSVTGTGTATFAGGRTALDLSFNATQALLLNRDDVAARVTGPVQIRSNGQTGTISGNLKLDRGLFRLGRATASSGVPKLNVRESGVAPEDIIEPEQLQPWRLDIKLAGNDLRVEGLGITSRWTTDLQVGGLADAPRFTGRADLVRGDYDFAGRNFRLDHGIIRFRGESPPDPQLDIRAEAQVQGLDARVLVQGTGQKPEITFASTPALPQDELLSRILFGTSITNLSAPEALQLASAVAALQSGSGSLDPINALRRAVGLDRLRIVPADVATGQKTSIAAGKYITRKLFAEVITDGQGYSATRVEYQMTRWLSLLSTVSTIGRTSASVRVSKDY</sequence>
<evidence type="ECO:0000256" key="5">
    <source>
        <dbReference type="SAM" id="Phobius"/>
    </source>
</evidence>
<feature type="transmembrane region" description="Helical" evidence="5">
    <location>
        <begin position="25"/>
        <end position="47"/>
    </location>
</feature>
<evidence type="ECO:0000256" key="3">
    <source>
        <dbReference type="ARBA" id="ARBA00022989"/>
    </source>
</evidence>
<protein>
    <submittedName>
        <fullName evidence="7">Translocation/assembly module TamB domain-containing protein</fullName>
    </submittedName>
</protein>
<dbReference type="RefSeq" id="WP_249830096.1">
    <property type="nucleotide sequence ID" value="NZ_JAMGBE010000001.1"/>
</dbReference>
<reference evidence="7" key="1">
    <citation type="submission" date="2022-05" db="EMBL/GenBank/DDBJ databases">
        <authorList>
            <person name="Jo J.-H."/>
            <person name="Im W.-T."/>
        </authorList>
    </citation>
    <scope>NUCLEOTIDE SEQUENCE</scope>
    <source>
        <strain evidence="7">SE220</strain>
    </source>
</reference>
<evidence type="ECO:0000313" key="7">
    <source>
        <dbReference type="EMBL" id="MCL6728589.1"/>
    </source>
</evidence>
<dbReference type="PANTHER" id="PTHR36985:SF1">
    <property type="entry name" value="TRANSLOCATION AND ASSEMBLY MODULE SUBUNIT TAMB"/>
    <property type="match status" value="1"/>
</dbReference>
<proteinExistence type="predicted"/>
<accession>A0ABT0RYA0</accession>
<dbReference type="Pfam" id="PF04357">
    <property type="entry name" value="TamB"/>
    <property type="match status" value="1"/>
</dbReference>
<evidence type="ECO:0000259" key="6">
    <source>
        <dbReference type="Pfam" id="PF04357"/>
    </source>
</evidence>
<dbReference type="EMBL" id="JAMGBE010000001">
    <property type="protein sequence ID" value="MCL6728589.1"/>
    <property type="molecule type" value="Genomic_DNA"/>
</dbReference>
<evidence type="ECO:0000256" key="4">
    <source>
        <dbReference type="ARBA" id="ARBA00023136"/>
    </source>
</evidence>
<keyword evidence="3 5" id="KW-1133">Transmembrane helix</keyword>